<dbReference type="EMBL" id="JAVRBK010000003">
    <property type="protein sequence ID" value="KAK5646926.1"/>
    <property type="molecule type" value="Genomic_DNA"/>
</dbReference>
<dbReference type="Proteomes" id="UP001329430">
    <property type="component" value="Chromosome 3"/>
</dbReference>
<dbReference type="Pfam" id="PF06585">
    <property type="entry name" value="JHBP"/>
    <property type="match status" value="1"/>
</dbReference>
<organism evidence="5 6">
    <name type="scientific">Pyrocoelia pectoralis</name>
    <dbReference type="NCBI Taxonomy" id="417401"/>
    <lineage>
        <taxon>Eukaryota</taxon>
        <taxon>Metazoa</taxon>
        <taxon>Ecdysozoa</taxon>
        <taxon>Arthropoda</taxon>
        <taxon>Hexapoda</taxon>
        <taxon>Insecta</taxon>
        <taxon>Pterygota</taxon>
        <taxon>Neoptera</taxon>
        <taxon>Endopterygota</taxon>
        <taxon>Coleoptera</taxon>
        <taxon>Polyphaga</taxon>
        <taxon>Elateriformia</taxon>
        <taxon>Elateroidea</taxon>
        <taxon>Lampyridae</taxon>
        <taxon>Lampyrinae</taxon>
        <taxon>Pyrocoelia</taxon>
    </lineage>
</organism>
<evidence type="ECO:0008006" key="7">
    <source>
        <dbReference type="Google" id="ProtNLM"/>
    </source>
</evidence>
<reference evidence="5 6" key="1">
    <citation type="journal article" date="2024" name="Insects">
        <title>An Improved Chromosome-Level Genome Assembly of the Firefly Pyrocoelia pectoralis.</title>
        <authorList>
            <person name="Fu X."/>
            <person name="Meyer-Rochow V.B."/>
            <person name="Ballantyne L."/>
            <person name="Zhu X."/>
        </authorList>
    </citation>
    <scope>NUCLEOTIDE SEQUENCE [LARGE SCALE GENOMIC DNA]</scope>
    <source>
        <strain evidence="5">XCY_ONT2</strain>
    </source>
</reference>
<dbReference type="AlphaFoldDB" id="A0AAN7ZSB4"/>
<dbReference type="InterPro" id="IPR010562">
    <property type="entry name" value="Haemolymph_juvenile_hormone-bd"/>
</dbReference>
<comment type="caution">
    <text evidence="5">The sequence shown here is derived from an EMBL/GenBank/DDBJ whole genome shotgun (WGS) entry which is preliminary data.</text>
</comment>
<evidence type="ECO:0000256" key="3">
    <source>
        <dbReference type="ARBA" id="ARBA00060902"/>
    </source>
</evidence>
<keyword evidence="1 4" id="KW-0732">Signal</keyword>
<proteinExistence type="inferred from homology"/>
<sequence>MNSFFIINISCLLVGYVVLQQIPSYVPLCKRKEPDLSKCITNSINTLGPYLVKGIPEMNLPPGDPLHFFNATIRSGGNSAVALEAESWNHTAFDLMDFNIKDFSLNLENINLATTIQFPSARIKGHYHLKAKILLFDINTNGFYEINATNVIANVHSDGRRYMKNSKEHIELENFVLDIQIETAKINFSNLINGNEELTEVANNAINENINVVYEELRSIAGQVLGDIVVLYFNSVFRLFPMKELFPDD</sequence>
<accession>A0AAN7ZSB4</accession>
<dbReference type="Gene3D" id="3.15.10.30">
    <property type="entry name" value="Haemolymph juvenile hormone binding protein"/>
    <property type="match status" value="1"/>
</dbReference>
<comment type="similarity">
    <text evidence="3">Belongs to the TO family.</text>
</comment>
<dbReference type="GO" id="GO:0007623">
    <property type="term" value="P:circadian rhythm"/>
    <property type="evidence" value="ECO:0007669"/>
    <property type="project" value="UniProtKB-ARBA"/>
</dbReference>
<feature type="chain" id="PRO_5043046285" description="Protein takeout" evidence="4">
    <location>
        <begin position="20"/>
        <end position="249"/>
    </location>
</feature>
<dbReference type="InterPro" id="IPR038606">
    <property type="entry name" value="To_sf"/>
</dbReference>
<dbReference type="GO" id="GO:0005615">
    <property type="term" value="C:extracellular space"/>
    <property type="evidence" value="ECO:0007669"/>
    <property type="project" value="TreeGrafter"/>
</dbReference>
<keyword evidence="2" id="KW-0090">Biological rhythms</keyword>
<gene>
    <name evidence="5" type="ORF">RI129_005390</name>
</gene>
<protein>
    <recommendedName>
        <fullName evidence="7">Protein takeout</fullName>
    </recommendedName>
</protein>
<dbReference type="SMART" id="SM00700">
    <property type="entry name" value="JHBP"/>
    <property type="match status" value="1"/>
</dbReference>
<name>A0AAN7ZSB4_9COLE</name>
<dbReference type="PANTHER" id="PTHR11008:SF14">
    <property type="entry name" value="CIRCADIAN CLOCK-CONTROLLED PROTEIN-LIKE PROTEIN"/>
    <property type="match status" value="1"/>
</dbReference>
<keyword evidence="6" id="KW-1185">Reference proteome</keyword>
<evidence type="ECO:0000256" key="4">
    <source>
        <dbReference type="SAM" id="SignalP"/>
    </source>
</evidence>
<evidence type="ECO:0000256" key="1">
    <source>
        <dbReference type="ARBA" id="ARBA00022729"/>
    </source>
</evidence>
<dbReference type="FunFam" id="3.15.10.30:FF:000001">
    <property type="entry name" value="Takeout-like protein 1"/>
    <property type="match status" value="1"/>
</dbReference>
<evidence type="ECO:0000313" key="6">
    <source>
        <dbReference type="Proteomes" id="UP001329430"/>
    </source>
</evidence>
<dbReference type="PANTHER" id="PTHR11008">
    <property type="entry name" value="PROTEIN TAKEOUT-LIKE PROTEIN"/>
    <property type="match status" value="1"/>
</dbReference>
<feature type="signal peptide" evidence="4">
    <location>
        <begin position="1"/>
        <end position="19"/>
    </location>
</feature>
<evidence type="ECO:0000256" key="2">
    <source>
        <dbReference type="ARBA" id="ARBA00023108"/>
    </source>
</evidence>
<evidence type="ECO:0000313" key="5">
    <source>
        <dbReference type="EMBL" id="KAK5646926.1"/>
    </source>
</evidence>